<evidence type="ECO:0000313" key="4">
    <source>
        <dbReference type="EMBL" id="KAJ7696807.1"/>
    </source>
</evidence>
<dbReference type="EMBL" id="JARKIE010000033">
    <property type="protein sequence ID" value="KAJ7696807.1"/>
    <property type="molecule type" value="Genomic_DNA"/>
</dbReference>
<dbReference type="PANTHER" id="PTHR23079">
    <property type="entry name" value="RNA-DEPENDENT RNA POLYMERASE"/>
    <property type="match status" value="1"/>
</dbReference>
<evidence type="ECO:0000256" key="2">
    <source>
        <dbReference type="SAM" id="MobiDB-lite"/>
    </source>
</evidence>
<gene>
    <name evidence="4" type="ORF">B0H17DRAFT_393501</name>
</gene>
<protein>
    <recommendedName>
        <fullName evidence="1">RNA-dependent RNA polymerase</fullName>
        <ecNumber evidence="1">2.7.7.48</ecNumber>
    </recommendedName>
</protein>
<evidence type="ECO:0000313" key="5">
    <source>
        <dbReference type="Proteomes" id="UP001221757"/>
    </source>
</evidence>
<dbReference type="EC" id="2.7.7.48" evidence="1"/>
<keyword evidence="1" id="KW-0694">RNA-binding</keyword>
<comment type="catalytic activity">
    <reaction evidence="1">
        <text>RNA(n) + a ribonucleoside 5'-triphosphate = RNA(n+1) + diphosphate</text>
        <dbReference type="Rhea" id="RHEA:21248"/>
        <dbReference type="Rhea" id="RHEA-COMP:14527"/>
        <dbReference type="Rhea" id="RHEA-COMP:17342"/>
        <dbReference type="ChEBI" id="CHEBI:33019"/>
        <dbReference type="ChEBI" id="CHEBI:61557"/>
        <dbReference type="ChEBI" id="CHEBI:140395"/>
        <dbReference type="EC" id="2.7.7.48"/>
    </reaction>
</comment>
<name>A0AAD7DPT9_MYCRO</name>
<proteinExistence type="inferred from homology"/>
<dbReference type="InterPro" id="IPR057596">
    <property type="entry name" value="RDRP_core"/>
</dbReference>
<dbReference type="GO" id="GO:0003968">
    <property type="term" value="F:RNA-directed RNA polymerase activity"/>
    <property type="evidence" value="ECO:0007669"/>
    <property type="project" value="UniProtKB-KW"/>
</dbReference>
<dbReference type="GO" id="GO:0031380">
    <property type="term" value="C:nuclear RNA-directed RNA polymerase complex"/>
    <property type="evidence" value="ECO:0007669"/>
    <property type="project" value="TreeGrafter"/>
</dbReference>
<evidence type="ECO:0000259" key="3">
    <source>
        <dbReference type="Pfam" id="PF05183"/>
    </source>
</evidence>
<evidence type="ECO:0000256" key="1">
    <source>
        <dbReference type="RuleBase" id="RU363098"/>
    </source>
</evidence>
<keyword evidence="1" id="KW-0808">Transferase</keyword>
<dbReference type="GO" id="GO:0003723">
    <property type="term" value="F:RNA binding"/>
    <property type="evidence" value="ECO:0007669"/>
    <property type="project" value="UniProtKB-KW"/>
</dbReference>
<keyword evidence="1" id="KW-0696">RNA-directed RNA polymerase</keyword>
<keyword evidence="1" id="KW-0548">Nucleotidyltransferase</keyword>
<dbReference type="InterPro" id="IPR007855">
    <property type="entry name" value="RDRP"/>
</dbReference>
<accession>A0AAD7DPT9</accession>
<dbReference type="Proteomes" id="UP001221757">
    <property type="component" value="Unassembled WGS sequence"/>
</dbReference>
<dbReference type="PANTHER" id="PTHR23079:SF14">
    <property type="entry name" value="RNA-DEPENDENT RNA POLYMERASE"/>
    <property type="match status" value="1"/>
</dbReference>
<feature type="compositionally biased region" description="Low complexity" evidence="2">
    <location>
        <begin position="104"/>
        <end position="114"/>
    </location>
</feature>
<dbReference type="AlphaFoldDB" id="A0AAD7DPT9"/>
<comment type="caution">
    <text evidence="4">The sequence shown here is derived from an EMBL/GenBank/DDBJ whole genome shotgun (WGS) entry which is preliminary data.</text>
</comment>
<organism evidence="4 5">
    <name type="scientific">Mycena rosella</name>
    <name type="common">Pink bonnet</name>
    <name type="synonym">Agaricus rosellus</name>
    <dbReference type="NCBI Taxonomy" id="1033263"/>
    <lineage>
        <taxon>Eukaryota</taxon>
        <taxon>Fungi</taxon>
        <taxon>Dikarya</taxon>
        <taxon>Basidiomycota</taxon>
        <taxon>Agaricomycotina</taxon>
        <taxon>Agaricomycetes</taxon>
        <taxon>Agaricomycetidae</taxon>
        <taxon>Agaricales</taxon>
        <taxon>Marasmiineae</taxon>
        <taxon>Mycenaceae</taxon>
        <taxon>Mycena</taxon>
    </lineage>
</organism>
<comment type="similarity">
    <text evidence="1">Belongs to the RdRP family.</text>
</comment>
<dbReference type="GO" id="GO:0030422">
    <property type="term" value="P:siRNA processing"/>
    <property type="evidence" value="ECO:0007669"/>
    <property type="project" value="TreeGrafter"/>
</dbReference>
<keyword evidence="5" id="KW-1185">Reference proteome</keyword>
<feature type="domain" description="RDRP core" evidence="3">
    <location>
        <begin position="328"/>
        <end position="953"/>
    </location>
</feature>
<feature type="region of interest" description="Disordered" evidence="2">
    <location>
        <begin position="1035"/>
        <end position="1066"/>
    </location>
</feature>
<reference evidence="4" key="1">
    <citation type="submission" date="2023-03" db="EMBL/GenBank/DDBJ databases">
        <title>Massive genome expansion in bonnet fungi (Mycena s.s.) driven by repeated elements and novel gene families across ecological guilds.</title>
        <authorList>
            <consortium name="Lawrence Berkeley National Laboratory"/>
            <person name="Harder C.B."/>
            <person name="Miyauchi S."/>
            <person name="Viragh M."/>
            <person name="Kuo A."/>
            <person name="Thoen E."/>
            <person name="Andreopoulos B."/>
            <person name="Lu D."/>
            <person name="Skrede I."/>
            <person name="Drula E."/>
            <person name="Henrissat B."/>
            <person name="Morin E."/>
            <person name="Kohler A."/>
            <person name="Barry K."/>
            <person name="LaButti K."/>
            <person name="Morin E."/>
            <person name="Salamov A."/>
            <person name="Lipzen A."/>
            <person name="Mereny Z."/>
            <person name="Hegedus B."/>
            <person name="Baldrian P."/>
            <person name="Stursova M."/>
            <person name="Weitz H."/>
            <person name="Taylor A."/>
            <person name="Grigoriev I.V."/>
            <person name="Nagy L.G."/>
            <person name="Martin F."/>
            <person name="Kauserud H."/>
        </authorList>
    </citation>
    <scope>NUCLEOTIDE SEQUENCE</scope>
    <source>
        <strain evidence="4">CBHHK067</strain>
    </source>
</reference>
<dbReference type="Pfam" id="PF05183">
    <property type="entry name" value="RdRP"/>
    <property type="match status" value="1"/>
</dbReference>
<sequence length="1153" mass="127622">MSSTSKLNTRLQMTPSQAAYTQLDISYPPEFWDEVLETLDGEKLTLTQGSSGSETVINSATVSLSDISDAGGAEQGVIITASTHLPRMPVSPSKPVGVLQINQSPSRSPRSKPSMAPPRAIPSAGSCGDLFSGAGVKRSSSETALPPAKIRKVSVPTGRARPGVPSRSTAPSRMIAVPPQESFSLQYVFKGHHGLHLQSYVVAHSADVQPKLDRLKIARGVQWELVRGIQSGLWSWADVKAKLGNLQGANADVAPRVNAIMLGGPSNPCSPHEQSIWEELDRELKATVENKSRGLGLMGEFDGVPDYYGGNVQFTIRLLDAGEGKEPRVRLEPLQMTRSHHLARELGSVSVIALRDDKDGALVRQWAARKFVFCGRTYVALPPKSSKVYLIETDENCGRTPQECYGDQYRISYDAYIRRNNPMDLNSEQPFAKYLTRLNLYLSTSVPALEFTGENIEFIEDEYADGWSKDQKPPTETIMTDGCGFINRAAALKISARLKYERPPVAYQGRIAGSKGMWIIHPSDESPEPRIWIRSSQRKIVLGRLLRAHRIFDLLAVSRPSPSLHLSAQAIVILANNGVPAQVFCALQEQGLKDLIAPLLDWHRPHATAYLWDAINVTGNVKRSRLQRLAAGASRALGFEKRAKFGDDDKMEESNGDLDSDLRDLPHTGRCAFSGVPLSVAELAMDLLQAGFDPRELPLLGTKIGYFVKATMEAFLAKYRIPLATSLEAYIIPDPSGKLKEGQVFFKSSRDPDGPLKEEVVVGRYPMRESSDMQKVTAVDVPELAKYVDVLVISIRGTRSLASLLAGGDTDGDEAIIIREPAIVNTFQTKPFVPPPAEFLAQNFERQVQSVADFGRKLEGMPIAQAQTAFQTEVSGGLGDNRIGTYSIYHDCAMYYYGLDHPETRRLAHMVVTLVDVSKTGLRLLEPVAETDRKYGANRPRCLYPTWDQTTARPKELELFVLDSLLEAGAVTKDELIVELDAVCKIPHSVDLDIREPYARALAILEEPRLFASSIAQELDTLKAHVEELWERFKQQHGKSQYDQNPDRNRDKKGKGPSKQTDNPMLPIMRDFRQPLEGVDFLRLLGNVDSIKASYAFTLAHSFAFSMAFQDICEMKRRAEMRRGPQNKVAVIEDAKNMGGAARRLFLQMGDRE</sequence>
<feature type="region of interest" description="Disordered" evidence="2">
    <location>
        <begin position="86"/>
        <end position="171"/>
    </location>
</feature>